<dbReference type="AlphaFoldDB" id="A0A1H1R0C1"/>
<dbReference type="SUPFAM" id="SSF52980">
    <property type="entry name" value="Restriction endonuclease-like"/>
    <property type="match status" value="1"/>
</dbReference>
<evidence type="ECO:0000259" key="1">
    <source>
        <dbReference type="Pfam" id="PF04480"/>
    </source>
</evidence>
<keyword evidence="2" id="KW-0540">Nuclease</keyword>
<feature type="domain" description="DUF559" evidence="1">
    <location>
        <begin position="198"/>
        <end position="268"/>
    </location>
</feature>
<evidence type="ECO:0000313" key="3">
    <source>
        <dbReference type="Proteomes" id="UP000199649"/>
    </source>
</evidence>
<gene>
    <name evidence="2" type="ORF">SAMN04489719_1978</name>
</gene>
<dbReference type="EMBL" id="LT629734">
    <property type="protein sequence ID" value="SDS29026.1"/>
    <property type="molecule type" value="Genomic_DNA"/>
</dbReference>
<dbReference type="STRING" id="684552.SAMN04489719_1978"/>
<dbReference type="InterPro" id="IPR007569">
    <property type="entry name" value="DUF559"/>
</dbReference>
<protein>
    <submittedName>
        <fullName evidence="2">Very-short-patch-repair endonuclease</fullName>
    </submittedName>
</protein>
<organism evidence="2 3">
    <name type="scientific">Agrococcus carbonis</name>
    <dbReference type="NCBI Taxonomy" id="684552"/>
    <lineage>
        <taxon>Bacteria</taxon>
        <taxon>Bacillati</taxon>
        <taxon>Actinomycetota</taxon>
        <taxon>Actinomycetes</taxon>
        <taxon>Micrococcales</taxon>
        <taxon>Microbacteriaceae</taxon>
        <taxon>Agrococcus</taxon>
    </lineage>
</organism>
<keyword evidence="3" id="KW-1185">Reference proteome</keyword>
<dbReference type="InterPro" id="IPR011335">
    <property type="entry name" value="Restrct_endonuc-II-like"/>
</dbReference>
<name>A0A1H1R0C1_9MICO</name>
<dbReference type="Pfam" id="PF04480">
    <property type="entry name" value="DUF559"/>
    <property type="match status" value="1"/>
</dbReference>
<keyword evidence="2" id="KW-0378">Hydrolase</keyword>
<accession>A0A1H1R0C1</accession>
<dbReference type="Gene3D" id="3.40.960.10">
    <property type="entry name" value="VSR Endonuclease"/>
    <property type="match status" value="1"/>
</dbReference>
<proteinExistence type="predicted"/>
<evidence type="ECO:0000313" key="2">
    <source>
        <dbReference type="EMBL" id="SDS29026.1"/>
    </source>
</evidence>
<dbReference type="GO" id="GO:0004519">
    <property type="term" value="F:endonuclease activity"/>
    <property type="evidence" value="ECO:0007669"/>
    <property type="project" value="UniProtKB-KW"/>
</dbReference>
<keyword evidence="2" id="KW-0255">Endonuclease</keyword>
<sequence>MQLGILTTAQLMGVGWTKWQIERAVRGGALTRVRPGWFARPGCDAAALAAVRAGGCISCFSALRLHGVWVPERKGRHVRLPEHRRVRRKRRGSAVAKPRTCRLRAPEPPIAAAVDDLRTAVRCVLRCGTREECLVVLDSILHLQLARRDELEEWLRGAPQRERALLELADARSESGTESMVRWRLRALQLAVRIQVRVMDGVRVDLLIGDRLIIECDSREHHSEADAYESDRRRDRRLAARGFIVLRLSYRQIHDEWAAIEEDILAIVRAGRHRLPRRRTARPSAGLPEEFRIPAARCG</sequence>
<reference evidence="3" key="1">
    <citation type="submission" date="2016-10" db="EMBL/GenBank/DDBJ databases">
        <authorList>
            <person name="Varghese N."/>
            <person name="Submissions S."/>
        </authorList>
    </citation>
    <scope>NUCLEOTIDE SEQUENCE [LARGE SCALE GENOMIC DNA]</scope>
    <source>
        <strain evidence="3">DSM 22965</strain>
    </source>
</reference>
<dbReference type="Proteomes" id="UP000199649">
    <property type="component" value="Chromosome I"/>
</dbReference>